<protein>
    <submittedName>
        <fullName evidence="3">Serine hydrolase</fullName>
    </submittedName>
</protein>
<dbReference type="PANTHER" id="PTHR35333">
    <property type="entry name" value="BETA-LACTAMASE"/>
    <property type="match status" value="1"/>
</dbReference>
<feature type="region of interest" description="Disordered" evidence="1">
    <location>
        <begin position="53"/>
        <end position="96"/>
    </location>
</feature>
<dbReference type="RefSeq" id="WP_311697634.1">
    <property type="nucleotide sequence ID" value="NZ_JAVREY010000033.1"/>
</dbReference>
<keyword evidence="4" id="KW-1185">Reference proteome</keyword>
<evidence type="ECO:0000313" key="3">
    <source>
        <dbReference type="EMBL" id="MDT0466167.1"/>
    </source>
</evidence>
<evidence type="ECO:0000259" key="2">
    <source>
        <dbReference type="Pfam" id="PF13354"/>
    </source>
</evidence>
<name>A0ABU2TZC0_9ACTN</name>
<dbReference type="PANTHER" id="PTHR35333:SF3">
    <property type="entry name" value="BETA-LACTAMASE-TYPE TRANSPEPTIDASE FOLD CONTAINING PROTEIN"/>
    <property type="match status" value="1"/>
</dbReference>
<dbReference type="GO" id="GO:0016787">
    <property type="term" value="F:hydrolase activity"/>
    <property type="evidence" value="ECO:0007669"/>
    <property type="project" value="UniProtKB-KW"/>
</dbReference>
<sequence>MLFRPFSRRRPDTADKRRGKRAVACAGVLLASATTLISIGALHSAPAEAAVASTTPATAPTPSPAPVQRHAKPRVTSAVLSRDGTGREPTVHGDDAPYDTASIVKVDILATALLQAQDSGRKLTPQEVTHAEAMIRQSDNDSATALWQQIGQAPGLEAANKRLGMATTKGGPGLLWGLTQTTARDQIRLLRAVFDTGSKALNEDSREYIRTLMTRIEDDQAWGVSAATKSGWALKNGWLQRTATGLWDVNSIGQITVDGHRYLVAVLSNGSPSMKDGITLVEGEARSAVHSAATR</sequence>
<dbReference type="InterPro" id="IPR045155">
    <property type="entry name" value="Beta-lactam_cat"/>
</dbReference>
<reference evidence="4" key="1">
    <citation type="submission" date="2023-07" db="EMBL/GenBank/DDBJ databases">
        <title>30 novel species of actinomycetes from the DSMZ collection.</title>
        <authorList>
            <person name="Nouioui I."/>
        </authorList>
    </citation>
    <scope>NUCLEOTIDE SEQUENCE [LARGE SCALE GENOMIC DNA]</scope>
    <source>
        <strain evidence="4">DSM 41699</strain>
    </source>
</reference>
<feature type="compositionally biased region" description="Basic and acidic residues" evidence="1">
    <location>
        <begin position="84"/>
        <end position="95"/>
    </location>
</feature>
<keyword evidence="3" id="KW-0378">Hydrolase</keyword>
<dbReference type="InterPro" id="IPR000871">
    <property type="entry name" value="Beta-lactam_class-A"/>
</dbReference>
<organism evidence="3 4">
    <name type="scientific">Streptomyces gibsoniae</name>
    <dbReference type="NCBI Taxonomy" id="3075529"/>
    <lineage>
        <taxon>Bacteria</taxon>
        <taxon>Bacillati</taxon>
        <taxon>Actinomycetota</taxon>
        <taxon>Actinomycetes</taxon>
        <taxon>Kitasatosporales</taxon>
        <taxon>Streptomycetaceae</taxon>
        <taxon>Streptomyces</taxon>
    </lineage>
</organism>
<dbReference type="Gene3D" id="3.40.710.10">
    <property type="entry name" value="DD-peptidase/beta-lactamase superfamily"/>
    <property type="match status" value="1"/>
</dbReference>
<dbReference type="Pfam" id="PF13354">
    <property type="entry name" value="Beta-lactamase2"/>
    <property type="match status" value="1"/>
</dbReference>
<comment type="caution">
    <text evidence="3">The sequence shown here is derived from an EMBL/GenBank/DDBJ whole genome shotgun (WGS) entry which is preliminary data.</text>
</comment>
<dbReference type="SUPFAM" id="SSF56601">
    <property type="entry name" value="beta-lactamase/transpeptidase-like"/>
    <property type="match status" value="1"/>
</dbReference>
<evidence type="ECO:0000313" key="4">
    <source>
        <dbReference type="Proteomes" id="UP001183809"/>
    </source>
</evidence>
<gene>
    <name evidence="3" type="ORF">RM764_24685</name>
</gene>
<dbReference type="InterPro" id="IPR012338">
    <property type="entry name" value="Beta-lactam/transpept-like"/>
</dbReference>
<dbReference type="Proteomes" id="UP001183809">
    <property type="component" value="Unassembled WGS sequence"/>
</dbReference>
<accession>A0ABU2TZC0</accession>
<feature type="domain" description="Beta-lactamase class A catalytic" evidence="2">
    <location>
        <begin position="131"/>
        <end position="267"/>
    </location>
</feature>
<proteinExistence type="predicted"/>
<evidence type="ECO:0000256" key="1">
    <source>
        <dbReference type="SAM" id="MobiDB-lite"/>
    </source>
</evidence>
<dbReference type="EMBL" id="JAVREY010000033">
    <property type="protein sequence ID" value="MDT0466167.1"/>
    <property type="molecule type" value="Genomic_DNA"/>
</dbReference>